<evidence type="ECO:0000256" key="4">
    <source>
        <dbReference type="ARBA" id="ARBA00023125"/>
    </source>
</evidence>
<dbReference type="Pfam" id="PF01367">
    <property type="entry name" value="5_3_exonuc"/>
    <property type="match status" value="1"/>
</dbReference>
<dbReference type="EMBL" id="JAGSXH010000002">
    <property type="protein sequence ID" value="MBS2961673.1"/>
    <property type="molecule type" value="Genomic_DNA"/>
</dbReference>
<evidence type="ECO:0000313" key="9">
    <source>
        <dbReference type="EMBL" id="MBS2961673.1"/>
    </source>
</evidence>
<dbReference type="CDD" id="cd09898">
    <property type="entry name" value="H3TH_53EXO"/>
    <property type="match status" value="1"/>
</dbReference>
<evidence type="ECO:0000256" key="3">
    <source>
        <dbReference type="ARBA" id="ARBA00022839"/>
    </source>
</evidence>
<keyword evidence="9" id="KW-0255">Endonuclease</keyword>
<evidence type="ECO:0000256" key="7">
    <source>
        <dbReference type="SAM" id="MobiDB-lite"/>
    </source>
</evidence>
<name>A0A8J8BA38_9ACTN</name>
<sequence length="330" mass="34414">MLLDTPTLYFRAFFGLPESIAAPDGMPVNAVRGTVDFISALVAAHRPDRLIAVFDADWRPAFRVAAIPSYKAHRVLEVPADGAVDSAVDSAVDGDRPSGQDPVTGRPASASAEVVPDALGPQVPVLEAVLDAFGIARGWAEQFEADDAIAAYCAAHEGPVDVVTGDRDLYQLVDDASDVRVLNIARGVSKLEVVDDGVLVAKYGIPGRGYADFATLRGDPSDGLPGVAGIGEKSAAALVAEFGSVAAILTALDDPGSPIKPAARRRLAAARDYLAVAPQVVRVRVDAPTVAVDSRLPRSPADPDGLDALAERFGLNSPVRRLRKTLLGAA</sequence>
<dbReference type="Gene3D" id="3.40.50.1010">
    <property type="entry name" value="5'-nuclease"/>
    <property type="match status" value="1"/>
</dbReference>
<dbReference type="InterPro" id="IPR036279">
    <property type="entry name" value="5-3_exonuclease_C_sf"/>
</dbReference>
<dbReference type="Gene3D" id="1.10.150.20">
    <property type="entry name" value="5' to 3' exonuclease, C-terminal subdomain"/>
    <property type="match status" value="1"/>
</dbReference>
<evidence type="ECO:0000313" key="10">
    <source>
        <dbReference type="Proteomes" id="UP000677913"/>
    </source>
</evidence>
<dbReference type="InterPro" id="IPR002421">
    <property type="entry name" value="5-3_exonuclease"/>
</dbReference>
<dbReference type="InterPro" id="IPR008918">
    <property type="entry name" value="HhH2"/>
</dbReference>
<gene>
    <name evidence="9" type="ORF">KGA66_01345</name>
</gene>
<dbReference type="AlphaFoldDB" id="A0A8J8BA38"/>
<evidence type="ECO:0000256" key="5">
    <source>
        <dbReference type="ARBA" id="ARBA00049957"/>
    </source>
</evidence>
<dbReference type="SUPFAM" id="SSF47807">
    <property type="entry name" value="5' to 3' exonuclease, C-terminal subdomain"/>
    <property type="match status" value="1"/>
</dbReference>
<comment type="function">
    <text evidence="5">5'-3' exonuclease acting preferentially on double-stranded DNA.</text>
</comment>
<protein>
    <recommendedName>
        <fullName evidence="6">5'-3' exonuclease</fullName>
    </recommendedName>
</protein>
<dbReference type="GO" id="GO:0017108">
    <property type="term" value="F:5'-flap endonuclease activity"/>
    <property type="evidence" value="ECO:0007669"/>
    <property type="project" value="InterPro"/>
</dbReference>
<dbReference type="GO" id="GO:0033567">
    <property type="term" value="P:DNA replication, Okazaki fragment processing"/>
    <property type="evidence" value="ECO:0007669"/>
    <property type="project" value="InterPro"/>
</dbReference>
<keyword evidence="10" id="KW-1185">Reference proteome</keyword>
<comment type="caution">
    <text evidence="9">The sequence shown here is derived from an EMBL/GenBank/DDBJ whole genome shotgun (WGS) entry which is preliminary data.</text>
</comment>
<evidence type="ECO:0000259" key="8">
    <source>
        <dbReference type="SMART" id="SM00475"/>
    </source>
</evidence>
<dbReference type="Proteomes" id="UP000677913">
    <property type="component" value="Unassembled WGS sequence"/>
</dbReference>
<dbReference type="InterPro" id="IPR038969">
    <property type="entry name" value="FEN"/>
</dbReference>
<dbReference type="InterPro" id="IPR020046">
    <property type="entry name" value="5-3_exonucl_a-hlix_arch_N"/>
</dbReference>
<dbReference type="SUPFAM" id="SSF88723">
    <property type="entry name" value="PIN domain-like"/>
    <property type="match status" value="1"/>
</dbReference>
<organism evidence="9 10">
    <name type="scientific">Actinocrinis puniceicyclus</name>
    <dbReference type="NCBI Taxonomy" id="977794"/>
    <lineage>
        <taxon>Bacteria</taxon>
        <taxon>Bacillati</taxon>
        <taxon>Actinomycetota</taxon>
        <taxon>Actinomycetes</taxon>
        <taxon>Catenulisporales</taxon>
        <taxon>Actinospicaceae</taxon>
        <taxon>Actinocrinis</taxon>
    </lineage>
</organism>
<dbReference type="RefSeq" id="WP_211463585.1">
    <property type="nucleotide sequence ID" value="NZ_JAGSXH010000002.1"/>
</dbReference>
<evidence type="ECO:0000256" key="6">
    <source>
        <dbReference type="ARBA" id="ARBA00050026"/>
    </source>
</evidence>
<keyword evidence="4" id="KW-0238">DNA-binding</keyword>
<keyword evidence="3" id="KW-0269">Exonuclease</keyword>
<reference evidence="9" key="1">
    <citation type="submission" date="2021-04" db="EMBL/GenBank/DDBJ databases">
        <title>Genome based classification of Actinospica acidithermotolerans sp. nov., an actinobacterium isolated from an Indonesian hot spring.</title>
        <authorList>
            <person name="Kusuma A.B."/>
            <person name="Putra K.E."/>
            <person name="Nafisah S."/>
            <person name="Loh J."/>
            <person name="Nouioui I."/>
            <person name="Goodfellow M."/>
        </authorList>
    </citation>
    <scope>NUCLEOTIDE SEQUENCE</scope>
    <source>
        <strain evidence="9">DSM 45618</strain>
    </source>
</reference>
<evidence type="ECO:0000256" key="2">
    <source>
        <dbReference type="ARBA" id="ARBA00022801"/>
    </source>
</evidence>
<dbReference type="InterPro" id="IPR020045">
    <property type="entry name" value="DNA_polI_H3TH"/>
</dbReference>
<dbReference type="SMART" id="SM00279">
    <property type="entry name" value="HhH2"/>
    <property type="match status" value="1"/>
</dbReference>
<dbReference type="SMART" id="SM00475">
    <property type="entry name" value="53EXOc"/>
    <property type="match status" value="1"/>
</dbReference>
<dbReference type="PANTHER" id="PTHR42646:SF2">
    <property type="entry name" value="5'-3' EXONUCLEASE FAMILY PROTEIN"/>
    <property type="match status" value="1"/>
</dbReference>
<accession>A0A8J8BA38</accession>
<dbReference type="GO" id="GO:0008409">
    <property type="term" value="F:5'-3' exonuclease activity"/>
    <property type="evidence" value="ECO:0007669"/>
    <property type="project" value="InterPro"/>
</dbReference>
<feature type="region of interest" description="Disordered" evidence="7">
    <location>
        <begin position="88"/>
        <end position="110"/>
    </location>
</feature>
<keyword evidence="2" id="KW-0378">Hydrolase</keyword>
<dbReference type="PANTHER" id="PTHR42646">
    <property type="entry name" value="FLAP ENDONUCLEASE XNI"/>
    <property type="match status" value="1"/>
</dbReference>
<evidence type="ECO:0000256" key="1">
    <source>
        <dbReference type="ARBA" id="ARBA00022722"/>
    </source>
</evidence>
<feature type="domain" description="5'-3' exonuclease" evidence="8">
    <location>
        <begin position="1"/>
        <end position="297"/>
    </location>
</feature>
<dbReference type="CDD" id="cd09859">
    <property type="entry name" value="PIN_53EXO"/>
    <property type="match status" value="1"/>
</dbReference>
<dbReference type="InterPro" id="IPR029060">
    <property type="entry name" value="PIN-like_dom_sf"/>
</dbReference>
<dbReference type="Pfam" id="PF02739">
    <property type="entry name" value="5_3_exonuc_N"/>
    <property type="match status" value="1"/>
</dbReference>
<proteinExistence type="predicted"/>
<dbReference type="GO" id="GO:0003677">
    <property type="term" value="F:DNA binding"/>
    <property type="evidence" value="ECO:0007669"/>
    <property type="project" value="UniProtKB-KW"/>
</dbReference>
<keyword evidence="1" id="KW-0540">Nuclease</keyword>